<accession>A0A371BY24</accession>
<name>A0A371BY24_YARLL</name>
<dbReference type="VEuPathDB" id="FungiDB:YALI0_C09240g"/>
<reference evidence="2 3" key="1">
    <citation type="submission" date="2018-07" db="EMBL/GenBank/DDBJ databases">
        <title>Draft Genome Assemblies for Five Robust Yarrowia lipolytica Strains Exhibiting High Lipid Production and Pentose Sugar Utilization and Sugar Alcohol Secretion from Undetoxified Lignocellulosic Biomass Hydrolysates.</title>
        <authorList>
            <consortium name="DOE Joint Genome Institute"/>
            <person name="Walker C."/>
            <person name="Ryu S."/>
            <person name="Na H."/>
            <person name="Zane M."/>
            <person name="LaButti K."/>
            <person name="Lipzen A."/>
            <person name="Haridas S."/>
            <person name="Barry K."/>
            <person name="Grigoriev I.V."/>
            <person name="Quarterman J."/>
            <person name="Slininger P."/>
            <person name="Dien B."/>
            <person name="Trinh C.T."/>
        </authorList>
    </citation>
    <scope>NUCLEOTIDE SEQUENCE [LARGE SCALE GENOMIC DNA]</scope>
    <source>
        <strain evidence="2 3">YB392</strain>
    </source>
</reference>
<evidence type="ECO:0000256" key="1">
    <source>
        <dbReference type="SAM" id="MobiDB-lite"/>
    </source>
</evidence>
<feature type="compositionally biased region" description="Basic and acidic residues" evidence="1">
    <location>
        <begin position="48"/>
        <end position="73"/>
    </location>
</feature>
<dbReference type="VEuPathDB" id="FungiDB:YALI1_C12883g"/>
<feature type="compositionally biased region" description="Acidic residues" evidence="1">
    <location>
        <begin position="74"/>
        <end position="92"/>
    </location>
</feature>
<dbReference type="AlphaFoldDB" id="A0A371BY24"/>
<evidence type="ECO:0000313" key="3">
    <source>
        <dbReference type="Proteomes" id="UP000256601"/>
    </source>
</evidence>
<dbReference type="PANTHER" id="PTHR37515:SF2">
    <property type="entry name" value="YALI0C09240P"/>
    <property type="match status" value="1"/>
</dbReference>
<dbReference type="EMBL" id="KZ859125">
    <property type="protein sequence ID" value="RDW22995.1"/>
    <property type="molecule type" value="Genomic_DNA"/>
</dbReference>
<evidence type="ECO:0000313" key="2">
    <source>
        <dbReference type="EMBL" id="RDW22995.1"/>
    </source>
</evidence>
<gene>
    <name evidence="2" type="ORF">B0I71DRAFT_136688</name>
</gene>
<sequence length="263" mass="29471">MLGYGPAFYHYLYPKEGPFPVRFGTMDHVTKAIDELNVGDQTAGSKDTLVEVKDGEKGEQDKEGGPGETREAETGEAETGEAETGETETGETETEKDTAGEIIDLVCPPDLDIGFKVPYDDEYTSPYISLGSGYQKSYDRCLELDEIVIPCEYISTNTDDNKFVTLWLDYPLDDEYSFKIYPEDASKGFTRGHLIREIKRTYDKLYAEEEETSSLPVENIPGMLNRATTDGNYGVWGHALDDLVLHTISYNYAKNEIWLGIDS</sequence>
<proteinExistence type="predicted"/>
<dbReference type="PANTHER" id="PTHR37515">
    <property type="entry name" value="YALI0C09240P"/>
    <property type="match status" value="1"/>
</dbReference>
<organism evidence="2 3">
    <name type="scientific">Yarrowia lipolytica</name>
    <name type="common">Candida lipolytica</name>
    <dbReference type="NCBI Taxonomy" id="4952"/>
    <lineage>
        <taxon>Eukaryota</taxon>
        <taxon>Fungi</taxon>
        <taxon>Dikarya</taxon>
        <taxon>Ascomycota</taxon>
        <taxon>Saccharomycotina</taxon>
        <taxon>Dipodascomycetes</taxon>
        <taxon>Dipodascales</taxon>
        <taxon>Dipodascales incertae sedis</taxon>
        <taxon>Yarrowia</taxon>
    </lineage>
</organism>
<protein>
    <submittedName>
        <fullName evidence="2">Uncharacterized protein</fullName>
    </submittedName>
</protein>
<dbReference type="Proteomes" id="UP000256601">
    <property type="component" value="Unassembled WGS sequence"/>
</dbReference>
<feature type="region of interest" description="Disordered" evidence="1">
    <location>
        <begin position="40"/>
        <end position="103"/>
    </location>
</feature>